<dbReference type="GO" id="GO:0003700">
    <property type="term" value="F:DNA-binding transcription factor activity"/>
    <property type="evidence" value="ECO:0007669"/>
    <property type="project" value="InterPro"/>
</dbReference>
<feature type="domain" description="HTH merR-type" evidence="8">
    <location>
        <begin position="1"/>
        <end position="69"/>
    </location>
</feature>
<proteinExistence type="predicted"/>
<dbReference type="PANTHER" id="PTHR30204">
    <property type="entry name" value="REDOX-CYCLING DRUG-SENSING TRANSCRIPTIONAL ACTIVATOR SOXR"/>
    <property type="match status" value="1"/>
</dbReference>
<gene>
    <name evidence="9" type="ORF">BKA15_001416</name>
</gene>
<keyword evidence="4" id="KW-0805">Transcription regulation</keyword>
<accession>A0A7Y9I4G3</accession>
<dbReference type="Pfam" id="PF09278">
    <property type="entry name" value="MerR-DNA-bind"/>
    <property type="match status" value="1"/>
</dbReference>
<dbReference type="PANTHER" id="PTHR30204:SF94">
    <property type="entry name" value="HEAVY METAL-DEPENDENT TRANSCRIPTIONAL REGULATOR HI_0293-RELATED"/>
    <property type="match status" value="1"/>
</dbReference>
<evidence type="ECO:0000313" key="10">
    <source>
        <dbReference type="Proteomes" id="UP000569914"/>
    </source>
</evidence>
<keyword evidence="2" id="KW-0475">Mercuric resistance</keyword>
<keyword evidence="10" id="KW-1185">Reference proteome</keyword>
<dbReference type="InterPro" id="IPR011794">
    <property type="entry name" value="MerR"/>
</dbReference>
<reference evidence="9 10" key="1">
    <citation type="submission" date="2020-07" db="EMBL/GenBank/DDBJ databases">
        <title>Sequencing the genomes of 1000 actinobacteria strains.</title>
        <authorList>
            <person name="Klenk H.-P."/>
        </authorList>
    </citation>
    <scope>NUCLEOTIDE SEQUENCE [LARGE SCALE GENOMIC DNA]</scope>
    <source>
        <strain evidence="9 10">DSM 22083</strain>
    </source>
</reference>
<dbReference type="CDD" id="cd04783">
    <property type="entry name" value="HTH_MerR1"/>
    <property type="match status" value="1"/>
</dbReference>
<evidence type="ECO:0000259" key="8">
    <source>
        <dbReference type="PROSITE" id="PS50937"/>
    </source>
</evidence>
<dbReference type="RefSeq" id="WP_179749294.1">
    <property type="nucleotide sequence ID" value="NZ_JACCBU010000001.1"/>
</dbReference>
<keyword evidence="5" id="KW-0238">DNA-binding</keyword>
<organism evidence="9 10">
    <name type="scientific">Microlunatus parietis</name>
    <dbReference type="NCBI Taxonomy" id="682979"/>
    <lineage>
        <taxon>Bacteria</taxon>
        <taxon>Bacillati</taxon>
        <taxon>Actinomycetota</taxon>
        <taxon>Actinomycetes</taxon>
        <taxon>Propionibacteriales</taxon>
        <taxon>Propionibacteriaceae</taxon>
        <taxon>Microlunatus</taxon>
    </lineage>
</organism>
<name>A0A7Y9I4G3_9ACTN</name>
<comment type="caution">
    <text evidence="9">The sequence shown here is derived from an EMBL/GenBank/DDBJ whole genome shotgun (WGS) entry which is preliminary data.</text>
</comment>
<dbReference type="GO" id="GO:0046689">
    <property type="term" value="P:response to mercury ion"/>
    <property type="evidence" value="ECO:0007669"/>
    <property type="project" value="UniProtKB-KW"/>
</dbReference>
<protein>
    <recommendedName>
        <fullName evidence="1">Mercuric resistance operon regulatory protein</fullName>
    </recommendedName>
</protein>
<dbReference type="EMBL" id="JACCBU010000001">
    <property type="protein sequence ID" value="NYE70087.1"/>
    <property type="molecule type" value="Genomic_DNA"/>
</dbReference>
<dbReference type="InterPro" id="IPR015358">
    <property type="entry name" value="Tscrpt_reg_MerR_DNA-bd"/>
</dbReference>
<dbReference type="InterPro" id="IPR047057">
    <property type="entry name" value="MerR_fam"/>
</dbReference>
<evidence type="ECO:0000313" key="9">
    <source>
        <dbReference type="EMBL" id="NYE70087.1"/>
    </source>
</evidence>
<dbReference type="AlphaFoldDB" id="A0A7Y9I4G3"/>
<comment type="function">
    <text evidence="7">Mediates the mercuric-dependent induction of mercury resistance operon. In the absence of mercury MerR represses transcription by binding tightly to the mer operator region; when mercury is present the dimeric complex binds a single ion and becomes a potent transcriptional activator, while remaining bound to the mer site.</text>
</comment>
<keyword evidence="3" id="KW-0476">Mercury</keyword>
<dbReference type="InterPro" id="IPR000551">
    <property type="entry name" value="MerR-type_HTH_dom"/>
</dbReference>
<evidence type="ECO:0000256" key="3">
    <source>
        <dbReference type="ARBA" id="ARBA00022914"/>
    </source>
</evidence>
<evidence type="ECO:0000256" key="1">
    <source>
        <dbReference type="ARBA" id="ARBA00017146"/>
    </source>
</evidence>
<dbReference type="Pfam" id="PF00376">
    <property type="entry name" value="MerR"/>
    <property type="match status" value="1"/>
</dbReference>
<dbReference type="GO" id="GO:0045340">
    <property type="term" value="F:mercury ion binding"/>
    <property type="evidence" value="ECO:0007669"/>
    <property type="project" value="InterPro"/>
</dbReference>
<dbReference type="Proteomes" id="UP000569914">
    <property type="component" value="Unassembled WGS sequence"/>
</dbReference>
<sequence>MRTSEVAGRSGVNTETLRYYERRGLLEQPPRTPGGYRDYPVGAVGLLRFIKRAQDLGFTLDEVEELLHLDAGGPDSCDAARALAEQRQADLAARIRDLQRMHDSLAELVATCDLPRADRRCALLEAIDQEAGR</sequence>
<dbReference type="PROSITE" id="PS50937">
    <property type="entry name" value="HTH_MERR_2"/>
    <property type="match status" value="1"/>
</dbReference>
<keyword evidence="6" id="KW-0804">Transcription</keyword>
<evidence type="ECO:0000256" key="2">
    <source>
        <dbReference type="ARBA" id="ARBA00022466"/>
    </source>
</evidence>
<dbReference type="Gene3D" id="1.10.1660.10">
    <property type="match status" value="1"/>
</dbReference>
<evidence type="ECO:0000256" key="4">
    <source>
        <dbReference type="ARBA" id="ARBA00023015"/>
    </source>
</evidence>
<dbReference type="PROSITE" id="PS00552">
    <property type="entry name" value="HTH_MERR_1"/>
    <property type="match status" value="1"/>
</dbReference>
<evidence type="ECO:0000256" key="5">
    <source>
        <dbReference type="ARBA" id="ARBA00023125"/>
    </source>
</evidence>
<dbReference type="SUPFAM" id="SSF46955">
    <property type="entry name" value="Putative DNA-binding domain"/>
    <property type="match status" value="1"/>
</dbReference>
<dbReference type="GO" id="GO:0003677">
    <property type="term" value="F:DNA binding"/>
    <property type="evidence" value="ECO:0007669"/>
    <property type="project" value="UniProtKB-KW"/>
</dbReference>
<dbReference type="InterPro" id="IPR009061">
    <property type="entry name" value="DNA-bd_dom_put_sf"/>
</dbReference>
<evidence type="ECO:0000256" key="7">
    <source>
        <dbReference type="ARBA" id="ARBA00024874"/>
    </source>
</evidence>
<evidence type="ECO:0000256" key="6">
    <source>
        <dbReference type="ARBA" id="ARBA00023163"/>
    </source>
</evidence>
<dbReference type="SMART" id="SM00422">
    <property type="entry name" value="HTH_MERR"/>
    <property type="match status" value="1"/>
</dbReference>
<dbReference type="PRINTS" id="PR00040">
    <property type="entry name" value="HTHMERR"/>
</dbReference>